<organism evidence="1 2">
    <name type="scientific">Globodera rostochiensis</name>
    <name type="common">Golden nematode worm</name>
    <name type="synonym">Heterodera rostochiensis</name>
    <dbReference type="NCBI Taxonomy" id="31243"/>
    <lineage>
        <taxon>Eukaryota</taxon>
        <taxon>Metazoa</taxon>
        <taxon>Ecdysozoa</taxon>
        <taxon>Nematoda</taxon>
        <taxon>Chromadorea</taxon>
        <taxon>Rhabditida</taxon>
        <taxon>Tylenchina</taxon>
        <taxon>Tylenchomorpha</taxon>
        <taxon>Tylenchoidea</taxon>
        <taxon>Heteroderidae</taxon>
        <taxon>Heteroderinae</taxon>
        <taxon>Globodera</taxon>
    </lineage>
</organism>
<keyword evidence="1" id="KW-1185">Reference proteome</keyword>
<dbReference type="WBParaSite" id="Gr19_v10_g13027.t1">
    <property type="protein sequence ID" value="Gr19_v10_g13027.t1"/>
    <property type="gene ID" value="Gr19_v10_g13027"/>
</dbReference>
<accession>A0A914H3X5</accession>
<name>A0A914H3X5_GLORO</name>
<evidence type="ECO:0000313" key="2">
    <source>
        <dbReference type="WBParaSite" id="Gr19_v10_g13027.t1"/>
    </source>
</evidence>
<proteinExistence type="predicted"/>
<dbReference type="Proteomes" id="UP000887572">
    <property type="component" value="Unplaced"/>
</dbReference>
<evidence type="ECO:0000313" key="1">
    <source>
        <dbReference type="Proteomes" id="UP000887572"/>
    </source>
</evidence>
<sequence>MLDILGNKDIFNFPRSRAHFQGLSLASKDLLNRDQINRQLVLGPTTSWGQLPLGANYVLGPTTSWGQLRLGANYVLGPTTSWDQLSWGQLPHGAPTTLGANYLLWPTSSWGQLPLGANYV</sequence>
<protein>
    <submittedName>
        <fullName evidence="2">Uncharacterized protein</fullName>
    </submittedName>
</protein>
<dbReference type="AlphaFoldDB" id="A0A914H3X5"/>
<reference evidence="2" key="1">
    <citation type="submission" date="2022-11" db="UniProtKB">
        <authorList>
            <consortium name="WormBaseParasite"/>
        </authorList>
    </citation>
    <scope>IDENTIFICATION</scope>
</reference>